<dbReference type="SUPFAM" id="SSF58104">
    <property type="entry name" value="Methyl-accepting chemotaxis protein (MCP) signaling domain"/>
    <property type="match status" value="1"/>
</dbReference>
<sequence>MKFNKLTIKQKLLITMVLAVVLPSVLQALLGESSAKQVISQRMLTSELPNQLMQIRNRIELEIGTLLSASEQLAEDPMLGQWLAQGRPEAEEPLVEAKLQQLTEQYQLSQASYADRQSAAYYTQKGLLRILNHQQDGWFFDYVNSGKAKMLKLYTEPDTGDVKLFINYQQVHGRALVGLGKSLNDMVSLLNSFRIEQTGNVFLTDENGLIQIHQNKTLVGKGKLSDLYGTAANALLQHDDFNLQTLKIGGTDTLVASSYIPTLGWYVIAQVPEQEIFGALEQTSWVILLWTLLITVGFIILAILVARSISQPIASAATMFGDLSKGDGDLRQRLPEHGNDELTELAHGFNRFIAQIHHSISEVANTSKTLTESATIGSVHAAESRQDYREQKDRTLAVVTAVNQMGATVSEIAANAAQAADAAKSANDEAASGQQVVVRARATINQLSDDVGQMSEVIASLSQHTEAIGSILDVIRSISEQTNLLALNAAIEAARAGEAGRGFSVVADEVRNLASRTAKSTNEVQQMIDSLQTEAANAVTAMEKSRSRSAEGVVAADEASDVLQQISARISLISDMNVQVAAATEEQATVVQDINRNLEEINEVSNRTSERAEATSNASTQLNLLAERLDKLVSRFRI</sequence>
<accession>A0ABX7YYS6</accession>
<dbReference type="InterPro" id="IPR004089">
    <property type="entry name" value="MCPsignal_dom"/>
</dbReference>
<dbReference type="Gene3D" id="1.10.287.950">
    <property type="entry name" value="Methyl-accepting chemotaxis protein"/>
    <property type="match status" value="1"/>
</dbReference>
<evidence type="ECO:0000256" key="9">
    <source>
        <dbReference type="ARBA" id="ARBA00023224"/>
    </source>
</evidence>
<evidence type="ECO:0000256" key="3">
    <source>
        <dbReference type="ARBA" id="ARBA00022481"/>
    </source>
</evidence>
<evidence type="ECO:0000256" key="11">
    <source>
        <dbReference type="PROSITE-ProRule" id="PRU00284"/>
    </source>
</evidence>
<dbReference type="InterPro" id="IPR000727">
    <property type="entry name" value="T_SNARE_dom"/>
</dbReference>
<dbReference type="Proteomes" id="UP000679575">
    <property type="component" value="Chromosome"/>
</dbReference>
<dbReference type="CDD" id="cd12912">
    <property type="entry name" value="PDC2_MCP_like"/>
    <property type="match status" value="1"/>
</dbReference>
<reference evidence="16 17" key="1">
    <citation type="submission" date="2021-04" db="EMBL/GenBank/DDBJ databases">
        <title>Novel species identification of genus Shewanella.</title>
        <authorList>
            <person name="Liu G."/>
        </authorList>
    </citation>
    <scope>NUCLEOTIDE SEQUENCE [LARGE SCALE GENOMIC DNA]</scope>
    <source>
        <strain evidence="16 17">FJAT-54481</strain>
    </source>
</reference>
<protein>
    <submittedName>
        <fullName evidence="16">Methyl-accepting chemotaxis protein</fullName>
    </submittedName>
</protein>
<dbReference type="PANTHER" id="PTHR32089:SF39">
    <property type="entry name" value="METHYL-ACCEPTING CHEMOTAXIS PROTEIN HLYB"/>
    <property type="match status" value="1"/>
</dbReference>
<keyword evidence="4" id="KW-0145">Chemotaxis</keyword>
<dbReference type="EMBL" id="CP073587">
    <property type="protein sequence ID" value="QUN07471.1"/>
    <property type="molecule type" value="Genomic_DNA"/>
</dbReference>
<evidence type="ECO:0000313" key="16">
    <source>
        <dbReference type="EMBL" id="QUN07471.1"/>
    </source>
</evidence>
<dbReference type="Gene3D" id="3.30.450.20">
    <property type="entry name" value="PAS domain"/>
    <property type="match status" value="1"/>
</dbReference>
<keyword evidence="17" id="KW-1185">Reference proteome</keyword>
<feature type="domain" description="T-SNARE coiled-coil homology" evidence="14">
    <location>
        <begin position="553"/>
        <end position="615"/>
    </location>
</feature>
<evidence type="ECO:0000256" key="1">
    <source>
        <dbReference type="ARBA" id="ARBA00004429"/>
    </source>
</evidence>
<dbReference type="RefSeq" id="WP_212596468.1">
    <property type="nucleotide sequence ID" value="NZ_CP073587.1"/>
</dbReference>
<feature type="transmembrane region" description="Helical" evidence="12">
    <location>
        <begin position="285"/>
        <end position="306"/>
    </location>
</feature>
<dbReference type="CDD" id="cd11386">
    <property type="entry name" value="MCP_signal"/>
    <property type="match status" value="1"/>
</dbReference>
<keyword evidence="2" id="KW-1003">Cell membrane</keyword>
<keyword evidence="9 11" id="KW-0807">Transducer</keyword>
<dbReference type="InterPro" id="IPR003660">
    <property type="entry name" value="HAMP_dom"/>
</dbReference>
<evidence type="ECO:0000313" key="17">
    <source>
        <dbReference type="Proteomes" id="UP000679575"/>
    </source>
</evidence>
<dbReference type="CDD" id="cd06225">
    <property type="entry name" value="HAMP"/>
    <property type="match status" value="1"/>
</dbReference>
<evidence type="ECO:0000256" key="5">
    <source>
        <dbReference type="ARBA" id="ARBA00022519"/>
    </source>
</evidence>
<dbReference type="PROSITE" id="PS50111">
    <property type="entry name" value="CHEMOTAXIS_TRANSDUC_2"/>
    <property type="match status" value="1"/>
</dbReference>
<keyword evidence="6 12" id="KW-0812">Transmembrane</keyword>
<keyword evidence="5" id="KW-0997">Cell inner membrane</keyword>
<evidence type="ECO:0000259" key="15">
    <source>
        <dbReference type="PROSITE" id="PS50885"/>
    </source>
</evidence>
<comment type="subcellular location">
    <subcellularLocation>
        <location evidence="1">Cell inner membrane</location>
        <topology evidence="1">Multi-pass membrane protein</topology>
    </subcellularLocation>
</comment>
<evidence type="ECO:0000256" key="8">
    <source>
        <dbReference type="ARBA" id="ARBA00023136"/>
    </source>
</evidence>
<proteinExistence type="inferred from homology"/>
<dbReference type="Pfam" id="PF00672">
    <property type="entry name" value="HAMP"/>
    <property type="match status" value="1"/>
</dbReference>
<evidence type="ECO:0000256" key="10">
    <source>
        <dbReference type="ARBA" id="ARBA00029447"/>
    </source>
</evidence>
<organism evidence="16 17">
    <name type="scientific">Shewanella yunxiaonensis</name>
    <dbReference type="NCBI Taxonomy" id="2829809"/>
    <lineage>
        <taxon>Bacteria</taxon>
        <taxon>Pseudomonadati</taxon>
        <taxon>Pseudomonadota</taxon>
        <taxon>Gammaproteobacteria</taxon>
        <taxon>Alteromonadales</taxon>
        <taxon>Shewanellaceae</taxon>
        <taxon>Shewanella</taxon>
    </lineage>
</organism>
<dbReference type="InterPro" id="IPR004090">
    <property type="entry name" value="Chemotax_Me-accpt_rcpt"/>
</dbReference>
<comment type="similarity">
    <text evidence="10">Belongs to the methyl-accepting chemotaxis (MCP) protein family.</text>
</comment>
<dbReference type="PRINTS" id="PR00260">
    <property type="entry name" value="CHEMTRNSDUCR"/>
</dbReference>
<dbReference type="Pfam" id="PF00015">
    <property type="entry name" value="MCPsignal"/>
    <property type="match status" value="1"/>
</dbReference>
<dbReference type="PROSITE" id="PS50192">
    <property type="entry name" value="T_SNARE"/>
    <property type="match status" value="1"/>
</dbReference>
<dbReference type="SMART" id="SM00304">
    <property type="entry name" value="HAMP"/>
    <property type="match status" value="1"/>
</dbReference>
<keyword evidence="7 12" id="KW-1133">Transmembrane helix</keyword>
<name>A0ABX7YYS6_9GAMM</name>
<dbReference type="SMART" id="SM00283">
    <property type="entry name" value="MA"/>
    <property type="match status" value="1"/>
</dbReference>
<evidence type="ECO:0000256" key="7">
    <source>
        <dbReference type="ARBA" id="ARBA00022989"/>
    </source>
</evidence>
<dbReference type="PROSITE" id="PS50885">
    <property type="entry name" value="HAMP"/>
    <property type="match status" value="1"/>
</dbReference>
<feature type="domain" description="HAMP" evidence="15">
    <location>
        <begin position="307"/>
        <end position="361"/>
    </location>
</feature>
<evidence type="ECO:0000259" key="14">
    <source>
        <dbReference type="PROSITE" id="PS50192"/>
    </source>
</evidence>
<evidence type="ECO:0000256" key="12">
    <source>
        <dbReference type="SAM" id="Phobius"/>
    </source>
</evidence>
<feature type="domain" description="Methyl-accepting transducer" evidence="13">
    <location>
        <begin position="366"/>
        <end position="602"/>
    </location>
</feature>
<evidence type="ECO:0000256" key="6">
    <source>
        <dbReference type="ARBA" id="ARBA00022692"/>
    </source>
</evidence>
<evidence type="ECO:0000256" key="4">
    <source>
        <dbReference type="ARBA" id="ARBA00022500"/>
    </source>
</evidence>
<keyword evidence="3" id="KW-0488">Methylation</keyword>
<gene>
    <name evidence="16" type="ORF">KDN34_00515</name>
</gene>
<evidence type="ECO:0000259" key="13">
    <source>
        <dbReference type="PROSITE" id="PS50111"/>
    </source>
</evidence>
<evidence type="ECO:0000256" key="2">
    <source>
        <dbReference type="ARBA" id="ARBA00022475"/>
    </source>
</evidence>
<keyword evidence="8 12" id="KW-0472">Membrane</keyword>
<dbReference type="PANTHER" id="PTHR32089">
    <property type="entry name" value="METHYL-ACCEPTING CHEMOTAXIS PROTEIN MCPB"/>
    <property type="match status" value="1"/>
</dbReference>